<comment type="similarity">
    <text evidence="2">Belongs to the GtrA family.</text>
</comment>
<dbReference type="Pfam" id="PF04138">
    <property type="entry name" value="GtrA_DPMS_TM"/>
    <property type="match status" value="1"/>
</dbReference>
<dbReference type="InterPro" id="IPR007267">
    <property type="entry name" value="GtrA_DPMS_TM"/>
</dbReference>
<dbReference type="AlphaFoldDB" id="A0A4Q7UTV5"/>
<name>A0A4Q7UTV5_PSEST</name>
<comment type="caution">
    <text evidence="8">The sequence shown here is derived from an EMBL/GenBank/DDBJ whole genome shotgun (WGS) entry which is preliminary data.</text>
</comment>
<evidence type="ECO:0000256" key="6">
    <source>
        <dbReference type="SAM" id="Phobius"/>
    </source>
</evidence>
<evidence type="ECO:0000256" key="5">
    <source>
        <dbReference type="ARBA" id="ARBA00023136"/>
    </source>
</evidence>
<gene>
    <name evidence="8" type="ORF">EV383_1069</name>
</gene>
<evidence type="ECO:0000313" key="9">
    <source>
        <dbReference type="Proteomes" id="UP000291591"/>
    </source>
</evidence>
<dbReference type="PANTHER" id="PTHR38459">
    <property type="entry name" value="PROPHAGE BACTOPRENOL-LINKED GLUCOSE TRANSLOCASE HOMOLOG"/>
    <property type="match status" value="1"/>
</dbReference>
<reference evidence="8 9" key="1">
    <citation type="submission" date="2019-02" db="EMBL/GenBank/DDBJ databases">
        <title>Sequencing the genomes of 1000 actinobacteria strains.</title>
        <authorList>
            <person name="Klenk H.-P."/>
        </authorList>
    </citation>
    <scope>NUCLEOTIDE SEQUENCE [LARGE SCALE GENOMIC DNA]</scope>
    <source>
        <strain evidence="8 9">DSM 45779</strain>
    </source>
</reference>
<organism evidence="8 9">
    <name type="scientific">Pseudonocardia sediminis</name>
    <dbReference type="NCBI Taxonomy" id="1397368"/>
    <lineage>
        <taxon>Bacteria</taxon>
        <taxon>Bacillati</taxon>
        <taxon>Actinomycetota</taxon>
        <taxon>Actinomycetes</taxon>
        <taxon>Pseudonocardiales</taxon>
        <taxon>Pseudonocardiaceae</taxon>
        <taxon>Pseudonocardia</taxon>
    </lineage>
</organism>
<dbReference type="GO" id="GO:0000271">
    <property type="term" value="P:polysaccharide biosynthetic process"/>
    <property type="evidence" value="ECO:0007669"/>
    <property type="project" value="InterPro"/>
</dbReference>
<sequence length="178" mass="18816">MGDTADRAKEAPGRNPSGPGCESLDVAANAIRDPATVPTRSERARRSLGRLIRYGMVGVANAAVYYATYRLVLEPVGYLAAHALGLAVAMVVSYFLHCRFTFSVRPTWRRFLRFPSSQAVNIAATTVGVVALVHLGVGERVAPLAAAIVAVPVTFLLTTVALTGRRSARTTGPVSAGH</sequence>
<dbReference type="Proteomes" id="UP000291591">
    <property type="component" value="Unassembled WGS sequence"/>
</dbReference>
<accession>A0A4Q7UTV5</accession>
<feature type="transmembrane region" description="Helical" evidence="6">
    <location>
        <begin position="51"/>
        <end position="72"/>
    </location>
</feature>
<feature type="transmembrane region" description="Helical" evidence="6">
    <location>
        <begin position="143"/>
        <end position="162"/>
    </location>
</feature>
<dbReference type="EMBL" id="SHKL01000001">
    <property type="protein sequence ID" value="RZT84231.1"/>
    <property type="molecule type" value="Genomic_DNA"/>
</dbReference>
<dbReference type="PANTHER" id="PTHR38459:SF1">
    <property type="entry name" value="PROPHAGE BACTOPRENOL-LINKED GLUCOSE TRANSLOCASE HOMOLOG"/>
    <property type="match status" value="1"/>
</dbReference>
<protein>
    <submittedName>
        <fullName evidence="8">Putative flippase GtrA</fullName>
    </submittedName>
</protein>
<evidence type="ECO:0000313" key="8">
    <source>
        <dbReference type="EMBL" id="RZT84231.1"/>
    </source>
</evidence>
<keyword evidence="3 6" id="KW-0812">Transmembrane</keyword>
<evidence type="ECO:0000259" key="7">
    <source>
        <dbReference type="Pfam" id="PF04138"/>
    </source>
</evidence>
<feature type="transmembrane region" description="Helical" evidence="6">
    <location>
        <begin position="78"/>
        <end position="98"/>
    </location>
</feature>
<evidence type="ECO:0000256" key="1">
    <source>
        <dbReference type="ARBA" id="ARBA00004141"/>
    </source>
</evidence>
<comment type="subcellular location">
    <subcellularLocation>
        <location evidence="1">Membrane</location>
        <topology evidence="1">Multi-pass membrane protein</topology>
    </subcellularLocation>
</comment>
<evidence type="ECO:0000256" key="2">
    <source>
        <dbReference type="ARBA" id="ARBA00009399"/>
    </source>
</evidence>
<keyword evidence="9" id="KW-1185">Reference proteome</keyword>
<dbReference type="GO" id="GO:0005886">
    <property type="term" value="C:plasma membrane"/>
    <property type="evidence" value="ECO:0007669"/>
    <property type="project" value="TreeGrafter"/>
</dbReference>
<proteinExistence type="inferred from homology"/>
<dbReference type="InterPro" id="IPR051401">
    <property type="entry name" value="GtrA_CellWall_Glycosyl"/>
</dbReference>
<evidence type="ECO:0000256" key="3">
    <source>
        <dbReference type="ARBA" id="ARBA00022692"/>
    </source>
</evidence>
<keyword evidence="5 6" id="KW-0472">Membrane</keyword>
<feature type="transmembrane region" description="Helical" evidence="6">
    <location>
        <begin position="119"/>
        <end position="137"/>
    </location>
</feature>
<keyword evidence="4 6" id="KW-1133">Transmembrane helix</keyword>
<evidence type="ECO:0000256" key="4">
    <source>
        <dbReference type="ARBA" id="ARBA00022989"/>
    </source>
</evidence>
<feature type="domain" description="GtrA/DPMS transmembrane" evidence="7">
    <location>
        <begin position="53"/>
        <end position="159"/>
    </location>
</feature>